<dbReference type="EC" id="1.3.1.98" evidence="5 19"/>
<evidence type="ECO:0000256" key="19">
    <source>
        <dbReference type="HAMAP-Rule" id="MF_00037"/>
    </source>
</evidence>
<feature type="active site" description="Proton donor" evidence="19">
    <location>
        <position position="220"/>
    </location>
</feature>
<evidence type="ECO:0000256" key="13">
    <source>
        <dbReference type="ARBA" id="ARBA00022984"/>
    </source>
</evidence>
<dbReference type="GO" id="GO:0071555">
    <property type="term" value="P:cell wall organization"/>
    <property type="evidence" value="ECO:0007669"/>
    <property type="project" value="UniProtKB-KW"/>
</dbReference>
<feature type="domain" description="FAD-binding PCMH-type" evidence="20">
    <location>
        <begin position="28"/>
        <end position="191"/>
    </location>
</feature>
<evidence type="ECO:0000256" key="6">
    <source>
        <dbReference type="ARBA" id="ARBA00015188"/>
    </source>
</evidence>
<comment type="caution">
    <text evidence="21">The sequence shown here is derived from an EMBL/GenBank/DDBJ whole genome shotgun (WGS) entry which is preliminary data.</text>
</comment>
<dbReference type="InterPro" id="IPR003170">
    <property type="entry name" value="MurB"/>
</dbReference>
<sequence>MSTKLNQLSPRGRLNFDAPLSPRAWFRTGGNAEALFVPKDVQDLADTLAALPGGVPVTVLGACSNVIIRDGGIEGLVVRMAGGFADIIIEPDGLVAGAAALDMIVAEQAAAAGLTGLEFLAGIPGSIGGAVVMNAGAYGSDINAVLDWAEILLPDGTITRLGNAELAFSYRHASLPDGAIVLRVRLRAQPDDREQIRTHIAGIKAAREASQPVKARTGGSTFRNPDGHKAWQLIDDAGCRGLTRGGAQVSEKHCNFLLNLGTATSRDLEDLGDEVRARVLAQSGIALHWEIKRLGKPSSGEQP</sequence>
<evidence type="ECO:0000256" key="15">
    <source>
        <dbReference type="ARBA" id="ARBA00023306"/>
    </source>
</evidence>
<dbReference type="PROSITE" id="PS51387">
    <property type="entry name" value="FAD_PCMH"/>
    <property type="match status" value="1"/>
</dbReference>
<evidence type="ECO:0000256" key="3">
    <source>
        <dbReference type="ARBA" id="ARBA00004496"/>
    </source>
</evidence>
<comment type="cofactor">
    <cofactor evidence="1 19">
        <name>FAD</name>
        <dbReference type="ChEBI" id="CHEBI:57692"/>
    </cofactor>
</comment>
<dbReference type="Proteomes" id="UP000027583">
    <property type="component" value="Unassembled WGS sequence"/>
</dbReference>
<dbReference type="PANTHER" id="PTHR21071:SF4">
    <property type="entry name" value="UDP-N-ACETYLENOLPYRUVOYLGLUCOSAMINE REDUCTASE"/>
    <property type="match status" value="1"/>
</dbReference>
<keyword evidence="7 19" id="KW-0963">Cytoplasm</keyword>
<keyword evidence="15 19" id="KW-0131">Cell cycle</keyword>
<dbReference type="PANTHER" id="PTHR21071">
    <property type="entry name" value="UDP-N-ACETYLENOLPYRUVOYLGLUCOSAMINE REDUCTASE"/>
    <property type="match status" value="1"/>
</dbReference>
<gene>
    <name evidence="19" type="primary">murB</name>
    <name evidence="21" type="ORF">ASAP_1167</name>
</gene>
<comment type="similarity">
    <text evidence="19">Belongs to the MurB family.</text>
</comment>
<dbReference type="GO" id="GO:0008762">
    <property type="term" value="F:UDP-N-acetylmuramate dehydrogenase activity"/>
    <property type="evidence" value="ECO:0007669"/>
    <property type="project" value="UniProtKB-UniRule"/>
</dbReference>
<dbReference type="InterPro" id="IPR036635">
    <property type="entry name" value="MurB_C_sf"/>
</dbReference>
<evidence type="ECO:0000256" key="1">
    <source>
        <dbReference type="ARBA" id="ARBA00001974"/>
    </source>
</evidence>
<dbReference type="GO" id="GO:0008360">
    <property type="term" value="P:regulation of cell shape"/>
    <property type="evidence" value="ECO:0007669"/>
    <property type="project" value="UniProtKB-KW"/>
</dbReference>
<name>A0A060QK45_9PROT</name>
<evidence type="ECO:0000256" key="7">
    <source>
        <dbReference type="ARBA" id="ARBA00022490"/>
    </source>
</evidence>
<dbReference type="Pfam" id="PF01565">
    <property type="entry name" value="FAD_binding_4"/>
    <property type="match status" value="1"/>
</dbReference>
<keyword evidence="14 19" id="KW-0560">Oxidoreductase</keyword>
<dbReference type="GO" id="GO:0005829">
    <property type="term" value="C:cytosol"/>
    <property type="evidence" value="ECO:0007669"/>
    <property type="project" value="TreeGrafter"/>
</dbReference>
<evidence type="ECO:0000256" key="14">
    <source>
        <dbReference type="ARBA" id="ARBA00023002"/>
    </source>
</evidence>
<reference evidence="21 22" key="2">
    <citation type="journal article" date="2014" name="PLoS ONE">
        <title>Evolution of mitochondria reconstructed from the energy metabolism of living bacteria.</title>
        <authorList>
            <person name="Degli Esposti M."/>
            <person name="Chouaia B."/>
            <person name="Comandatore F."/>
            <person name="Crotti E."/>
            <person name="Sassera D."/>
            <person name="Lievens P.M."/>
            <person name="Daffonchio D."/>
            <person name="Bandi C."/>
        </authorList>
    </citation>
    <scope>NUCLEOTIDE SEQUENCE [LARGE SCALE GENOMIC DNA]</scope>
    <source>
        <strain evidence="21 22">SF2.1</strain>
    </source>
</reference>
<dbReference type="InterPro" id="IPR016166">
    <property type="entry name" value="FAD-bd_PCMH"/>
</dbReference>
<evidence type="ECO:0000259" key="20">
    <source>
        <dbReference type="PROSITE" id="PS51387"/>
    </source>
</evidence>
<comment type="subcellular location">
    <subcellularLocation>
        <location evidence="3 19">Cytoplasm</location>
    </subcellularLocation>
</comment>
<evidence type="ECO:0000256" key="17">
    <source>
        <dbReference type="ARBA" id="ARBA00031026"/>
    </source>
</evidence>
<keyword evidence="10 19" id="KW-0274">FAD</keyword>
<keyword evidence="9 19" id="KW-0285">Flavoprotein</keyword>
<evidence type="ECO:0000313" key="21">
    <source>
        <dbReference type="EMBL" id="CDG39212.1"/>
    </source>
</evidence>
<dbReference type="SUPFAM" id="SSF56176">
    <property type="entry name" value="FAD-binding/transporter-associated domain-like"/>
    <property type="match status" value="1"/>
</dbReference>
<evidence type="ECO:0000256" key="16">
    <source>
        <dbReference type="ARBA" id="ARBA00023316"/>
    </source>
</evidence>
<dbReference type="InterPro" id="IPR006094">
    <property type="entry name" value="Oxid_FAD_bind_N"/>
</dbReference>
<dbReference type="InterPro" id="IPR011601">
    <property type="entry name" value="MurB_C"/>
</dbReference>
<comment type="function">
    <text evidence="2 19">Cell wall formation.</text>
</comment>
<evidence type="ECO:0000256" key="8">
    <source>
        <dbReference type="ARBA" id="ARBA00022618"/>
    </source>
</evidence>
<dbReference type="GO" id="GO:0071949">
    <property type="term" value="F:FAD binding"/>
    <property type="evidence" value="ECO:0007669"/>
    <property type="project" value="InterPro"/>
</dbReference>
<reference evidence="21 22" key="1">
    <citation type="journal article" date="2014" name="Genome Biol. Evol.">
        <title>Acetic acid bacteria genomes reveal functional traits for adaptation to life in insect guts.</title>
        <authorList>
            <person name="Chouaia B."/>
            <person name="Gaiarsa S."/>
            <person name="Crotti E."/>
            <person name="Comandatore F."/>
            <person name="Degli Esposti M."/>
            <person name="Ricci I."/>
            <person name="Alma A."/>
            <person name="Favia G."/>
            <person name="Bandi C."/>
            <person name="Daffonchio D."/>
        </authorList>
    </citation>
    <scope>NUCLEOTIDE SEQUENCE [LARGE SCALE GENOMIC DNA]</scope>
    <source>
        <strain evidence="21 22">SF2.1</strain>
    </source>
</reference>
<dbReference type="Gene3D" id="3.30.465.10">
    <property type="match status" value="1"/>
</dbReference>
<dbReference type="GO" id="GO:0051301">
    <property type="term" value="P:cell division"/>
    <property type="evidence" value="ECO:0007669"/>
    <property type="project" value="UniProtKB-KW"/>
</dbReference>
<dbReference type="AlphaFoldDB" id="A0A060QK45"/>
<evidence type="ECO:0000313" key="22">
    <source>
        <dbReference type="Proteomes" id="UP000027583"/>
    </source>
</evidence>
<dbReference type="RefSeq" id="WP_023977570.1">
    <property type="nucleotide sequence ID" value="NZ_CBLX010000009.1"/>
</dbReference>
<protein>
    <recommendedName>
        <fullName evidence="6 19">UDP-N-acetylenolpyruvoylglucosamine reductase</fullName>
        <ecNumber evidence="5 19">1.3.1.98</ecNumber>
    </recommendedName>
    <alternativeName>
        <fullName evidence="17 19">UDP-N-acetylmuramate dehydrogenase</fullName>
    </alternativeName>
</protein>
<evidence type="ECO:0000256" key="4">
    <source>
        <dbReference type="ARBA" id="ARBA00004752"/>
    </source>
</evidence>
<keyword evidence="16 19" id="KW-0961">Cell wall biogenesis/degradation</keyword>
<dbReference type="HAMAP" id="MF_00037">
    <property type="entry name" value="MurB"/>
    <property type="match status" value="1"/>
</dbReference>
<feature type="active site" evidence="19">
    <location>
        <position position="171"/>
    </location>
</feature>
<comment type="catalytic activity">
    <reaction evidence="18 19">
        <text>UDP-N-acetyl-alpha-D-muramate + NADP(+) = UDP-N-acetyl-3-O-(1-carboxyvinyl)-alpha-D-glucosamine + NADPH + H(+)</text>
        <dbReference type="Rhea" id="RHEA:12248"/>
        <dbReference type="ChEBI" id="CHEBI:15378"/>
        <dbReference type="ChEBI" id="CHEBI:57783"/>
        <dbReference type="ChEBI" id="CHEBI:58349"/>
        <dbReference type="ChEBI" id="CHEBI:68483"/>
        <dbReference type="ChEBI" id="CHEBI:70757"/>
        <dbReference type="EC" id="1.3.1.98"/>
    </reaction>
</comment>
<dbReference type="UniPathway" id="UPA00219"/>
<dbReference type="NCBIfam" id="TIGR00179">
    <property type="entry name" value="murB"/>
    <property type="match status" value="1"/>
</dbReference>
<dbReference type="InterPro" id="IPR016167">
    <property type="entry name" value="FAD-bd_PCMH_sub1"/>
</dbReference>
<dbReference type="Gene3D" id="3.90.78.10">
    <property type="entry name" value="UDP-N-acetylenolpyruvoylglucosamine reductase, C-terminal domain"/>
    <property type="match status" value="1"/>
</dbReference>
<dbReference type="Gene3D" id="3.30.43.10">
    <property type="entry name" value="Uridine Diphospho-n-acetylenolpyruvylglucosamine Reductase, domain 2"/>
    <property type="match status" value="1"/>
</dbReference>
<dbReference type="SUPFAM" id="SSF56194">
    <property type="entry name" value="Uridine diphospho-N-Acetylenolpyruvylglucosamine reductase, MurB, C-terminal domain"/>
    <property type="match status" value="1"/>
</dbReference>
<evidence type="ECO:0000256" key="11">
    <source>
        <dbReference type="ARBA" id="ARBA00022857"/>
    </source>
</evidence>
<evidence type="ECO:0000256" key="9">
    <source>
        <dbReference type="ARBA" id="ARBA00022630"/>
    </source>
</evidence>
<dbReference type="InterPro" id="IPR036318">
    <property type="entry name" value="FAD-bd_PCMH-like_sf"/>
</dbReference>
<accession>A0A060QK45</accession>
<dbReference type="eggNOG" id="COG0812">
    <property type="taxonomic scope" value="Bacteria"/>
</dbReference>
<dbReference type="GO" id="GO:0009252">
    <property type="term" value="P:peptidoglycan biosynthetic process"/>
    <property type="evidence" value="ECO:0007669"/>
    <property type="project" value="UniProtKB-UniRule"/>
</dbReference>
<proteinExistence type="inferred from homology"/>
<keyword evidence="13 19" id="KW-0573">Peptidoglycan synthesis</keyword>
<organism evidence="21 22">
    <name type="scientific">Asaia bogorensis</name>
    <dbReference type="NCBI Taxonomy" id="91915"/>
    <lineage>
        <taxon>Bacteria</taxon>
        <taxon>Pseudomonadati</taxon>
        <taxon>Pseudomonadota</taxon>
        <taxon>Alphaproteobacteria</taxon>
        <taxon>Acetobacterales</taxon>
        <taxon>Acetobacteraceae</taxon>
        <taxon>Asaia</taxon>
    </lineage>
</organism>
<evidence type="ECO:0000256" key="2">
    <source>
        <dbReference type="ARBA" id="ARBA00003921"/>
    </source>
</evidence>
<dbReference type="InterPro" id="IPR016169">
    <property type="entry name" value="FAD-bd_PCMH_sub2"/>
</dbReference>
<dbReference type="NCBIfam" id="NF010480">
    <property type="entry name" value="PRK13905.1"/>
    <property type="match status" value="1"/>
</dbReference>
<feature type="active site" evidence="19">
    <location>
        <position position="290"/>
    </location>
</feature>
<evidence type="ECO:0000256" key="12">
    <source>
        <dbReference type="ARBA" id="ARBA00022960"/>
    </source>
</evidence>
<dbReference type="Pfam" id="PF02873">
    <property type="entry name" value="MurB_C"/>
    <property type="match status" value="1"/>
</dbReference>
<evidence type="ECO:0000256" key="10">
    <source>
        <dbReference type="ARBA" id="ARBA00022827"/>
    </source>
</evidence>
<dbReference type="EMBL" id="CBLX010000009">
    <property type="protein sequence ID" value="CDG39212.1"/>
    <property type="molecule type" value="Genomic_DNA"/>
</dbReference>
<comment type="pathway">
    <text evidence="4 19">Cell wall biogenesis; peptidoglycan biosynthesis.</text>
</comment>
<keyword evidence="8 19" id="KW-0132">Cell division</keyword>
<keyword evidence="12 19" id="KW-0133">Cell shape</keyword>
<evidence type="ECO:0000256" key="5">
    <source>
        <dbReference type="ARBA" id="ARBA00012518"/>
    </source>
</evidence>
<keyword evidence="11 19" id="KW-0521">NADP</keyword>
<evidence type="ECO:0000256" key="18">
    <source>
        <dbReference type="ARBA" id="ARBA00048914"/>
    </source>
</evidence>